<comment type="caution">
    <text evidence="2">The sequence shown here is derived from an EMBL/GenBank/DDBJ whole genome shotgun (WGS) entry which is preliminary data.</text>
</comment>
<dbReference type="SUPFAM" id="SSF50939">
    <property type="entry name" value="Sialidases"/>
    <property type="match status" value="1"/>
</dbReference>
<dbReference type="CDD" id="cd15482">
    <property type="entry name" value="Sialidase_non-viral"/>
    <property type="match status" value="1"/>
</dbReference>
<dbReference type="EMBL" id="VSSQ01109835">
    <property type="protein sequence ID" value="MPN47945.1"/>
    <property type="molecule type" value="Genomic_DNA"/>
</dbReference>
<sequence>MGDRVIVVRSTDNGLTWQVVSAIPEVPGQHQRDWHEVYAIQAKNGTVIVQIRNHSLSGTSGGISTWQTESGDNGHTWSAPHEICYGFPTHLLNLPSGSILMVYGYRRQPYGNRFRISSDNGFSWSEEYILSDDGENHDLGYPSTALLSDGSLVTLWYESKNGRAGLRYCRWRLSE</sequence>
<gene>
    <name evidence="2" type="ORF">SDC9_195549</name>
</gene>
<dbReference type="InterPro" id="IPR011040">
    <property type="entry name" value="Sialidase"/>
</dbReference>
<feature type="domain" description="Sialidase" evidence="1">
    <location>
        <begin position="3"/>
        <end position="152"/>
    </location>
</feature>
<dbReference type="InterPro" id="IPR036278">
    <property type="entry name" value="Sialidase_sf"/>
</dbReference>
<organism evidence="2">
    <name type="scientific">bioreactor metagenome</name>
    <dbReference type="NCBI Taxonomy" id="1076179"/>
    <lineage>
        <taxon>unclassified sequences</taxon>
        <taxon>metagenomes</taxon>
        <taxon>ecological metagenomes</taxon>
    </lineage>
</organism>
<accession>A0A645I9C2</accession>
<dbReference type="Gene3D" id="2.120.10.10">
    <property type="match status" value="1"/>
</dbReference>
<dbReference type="Pfam" id="PF13088">
    <property type="entry name" value="BNR_2"/>
    <property type="match status" value="1"/>
</dbReference>
<reference evidence="2" key="1">
    <citation type="submission" date="2019-08" db="EMBL/GenBank/DDBJ databases">
        <authorList>
            <person name="Kucharzyk K."/>
            <person name="Murdoch R.W."/>
            <person name="Higgins S."/>
            <person name="Loffler F."/>
        </authorList>
    </citation>
    <scope>NUCLEOTIDE SEQUENCE</scope>
</reference>
<protein>
    <recommendedName>
        <fullName evidence="1">Sialidase domain-containing protein</fullName>
    </recommendedName>
</protein>
<name>A0A645I9C2_9ZZZZ</name>
<evidence type="ECO:0000313" key="2">
    <source>
        <dbReference type="EMBL" id="MPN47945.1"/>
    </source>
</evidence>
<proteinExistence type="predicted"/>
<dbReference type="AlphaFoldDB" id="A0A645I9C2"/>
<evidence type="ECO:0000259" key="1">
    <source>
        <dbReference type="Pfam" id="PF13088"/>
    </source>
</evidence>